<keyword evidence="8" id="KW-1185">Reference proteome</keyword>
<comment type="subcellular location">
    <subcellularLocation>
        <location evidence="1">Membrane</location>
        <topology evidence="1">Multi-pass membrane protein</topology>
    </subcellularLocation>
</comment>
<feature type="transmembrane region" description="Helical" evidence="5">
    <location>
        <begin position="136"/>
        <end position="158"/>
    </location>
</feature>
<feature type="transmembrane region" description="Helical" evidence="5">
    <location>
        <begin position="164"/>
        <end position="183"/>
    </location>
</feature>
<evidence type="ECO:0000256" key="5">
    <source>
        <dbReference type="SAM" id="Phobius"/>
    </source>
</evidence>
<gene>
    <name evidence="7" type="ORF">WMO75_07720</name>
</gene>
<dbReference type="EMBL" id="JBBMEI010000019">
    <property type="protein sequence ID" value="MEQ2358220.1"/>
    <property type="molecule type" value="Genomic_DNA"/>
</dbReference>
<keyword evidence="2 5" id="KW-0812">Transmembrane</keyword>
<comment type="caution">
    <text evidence="7">The sequence shown here is derived from an EMBL/GenBank/DDBJ whole genome shotgun (WGS) entry which is preliminary data.</text>
</comment>
<dbReference type="InterPro" id="IPR004869">
    <property type="entry name" value="MMPL_dom"/>
</dbReference>
<dbReference type="SUPFAM" id="SSF82866">
    <property type="entry name" value="Multidrug efflux transporter AcrB transmembrane domain"/>
    <property type="match status" value="1"/>
</dbReference>
<evidence type="ECO:0000256" key="4">
    <source>
        <dbReference type="ARBA" id="ARBA00023136"/>
    </source>
</evidence>
<sequence length="196" mass="22062">MGRDLLSVEEEYGASNPLVIMVPKGDTSKESALSEELKDNENVTSVISYVDSVGSTIPGGFVPSDSLSQLYSENYSRFVVTISTEESEEGWTEKLNEVYKICEKYYGDEARIAGDLASTRDLKETITEDNSRVNTLAIAFVFAILLFNFKSITLPVILTLVIELSIWINLAIPYVQGTTLHCFRRRQKIFRKLQKE</sequence>
<organism evidence="7 8">
    <name type="scientific">Blautia intestinihominis</name>
    <dbReference type="NCBI Taxonomy" id="3133152"/>
    <lineage>
        <taxon>Bacteria</taxon>
        <taxon>Bacillati</taxon>
        <taxon>Bacillota</taxon>
        <taxon>Clostridia</taxon>
        <taxon>Lachnospirales</taxon>
        <taxon>Lachnospiraceae</taxon>
        <taxon>Blautia</taxon>
    </lineage>
</organism>
<dbReference type="Proteomes" id="UP001446032">
    <property type="component" value="Unassembled WGS sequence"/>
</dbReference>
<dbReference type="Gene3D" id="1.20.1640.10">
    <property type="entry name" value="Multidrug efflux transporter AcrB transmembrane domain"/>
    <property type="match status" value="1"/>
</dbReference>
<evidence type="ECO:0000313" key="8">
    <source>
        <dbReference type="Proteomes" id="UP001446032"/>
    </source>
</evidence>
<keyword evidence="3 5" id="KW-1133">Transmembrane helix</keyword>
<reference evidence="7 8" key="1">
    <citation type="submission" date="2024-03" db="EMBL/GenBank/DDBJ databases">
        <title>Human intestinal bacterial collection.</title>
        <authorList>
            <person name="Pauvert C."/>
            <person name="Hitch T.C.A."/>
            <person name="Clavel T."/>
        </authorList>
    </citation>
    <scope>NUCLEOTIDE SEQUENCE [LARGE SCALE GENOMIC DNA]</scope>
    <source>
        <strain evidence="7 8">CLA-AA-H95</strain>
    </source>
</reference>
<name>A0ABV1AJ81_9FIRM</name>
<evidence type="ECO:0000256" key="3">
    <source>
        <dbReference type="ARBA" id="ARBA00022989"/>
    </source>
</evidence>
<protein>
    <submittedName>
        <fullName evidence="7">MMPL family transporter</fullName>
    </submittedName>
</protein>
<keyword evidence="4 5" id="KW-0472">Membrane</keyword>
<evidence type="ECO:0000259" key="6">
    <source>
        <dbReference type="Pfam" id="PF03176"/>
    </source>
</evidence>
<dbReference type="RefSeq" id="WP_349077894.1">
    <property type="nucleotide sequence ID" value="NZ_JBBMEI010000019.1"/>
</dbReference>
<proteinExistence type="predicted"/>
<accession>A0ABV1AJ81</accession>
<evidence type="ECO:0000256" key="2">
    <source>
        <dbReference type="ARBA" id="ARBA00022692"/>
    </source>
</evidence>
<evidence type="ECO:0000313" key="7">
    <source>
        <dbReference type="EMBL" id="MEQ2358220.1"/>
    </source>
</evidence>
<dbReference type="Pfam" id="PF03176">
    <property type="entry name" value="MMPL"/>
    <property type="match status" value="1"/>
</dbReference>
<evidence type="ECO:0000256" key="1">
    <source>
        <dbReference type="ARBA" id="ARBA00004141"/>
    </source>
</evidence>
<feature type="domain" description="Membrane transport protein MMPL" evidence="6">
    <location>
        <begin position="27"/>
        <end position="174"/>
    </location>
</feature>